<dbReference type="GO" id="GO:0003677">
    <property type="term" value="F:DNA binding"/>
    <property type="evidence" value="ECO:0007669"/>
    <property type="project" value="UniProtKB-KW"/>
</dbReference>
<dbReference type="InterPro" id="IPR016032">
    <property type="entry name" value="Sig_transdc_resp-reg_C-effctor"/>
</dbReference>
<dbReference type="Gene3D" id="3.40.50.2300">
    <property type="match status" value="1"/>
</dbReference>
<dbReference type="PROSITE" id="PS50110">
    <property type="entry name" value="RESPONSE_REGULATORY"/>
    <property type="match status" value="1"/>
</dbReference>
<protein>
    <recommendedName>
        <fullName evidence="1">Stage 0 sporulation protein A homolog</fullName>
    </recommendedName>
</protein>
<keyword evidence="2" id="KW-0238">DNA-binding</keyword>
<dbReference type="InterPro" id="IPR011006">
    <property type="entry name" value="CheY-like_superfamily"/>
</dbReference>
<dbReference type="Pfam" id="PF00072">
    <property type="entry name" value="Response_reg"/>
    <property type="match status" value="1"/>
</dbReference>
<proteinExistence type="predicted"/>
<dbReference type="InterPro" id="IPR036388">
    <property type="entry name" value="WH-like_DNA-bd_sf"/>
</dbReference>
<dbReference type="GO" id="GO:0000160">
    <property type="term" value="P:phosphorelay signal transduction system"/>
    <property type="evidence" value="ECO:0007669"/>
    <property type="project" value="InterPro"/>
</dbReference>
<dbReference type="SUPFAM" id="SSF52172">
    <property type="entry name" value="CheY-like"/>
    <property type="match status" value="1"/>
</dbReference>
<sequence length="358" mass="42020">MLRVILVDDEKPALDLMERMFRKRMDVEIVGKFLKPSEVLLNVEKLKPDVVYLDVDMPGTNGIELAIQIAEINDQVAFVFVTAYDRFALNAFNVNTLDYILKPVVEEKLDRSISRVYKLKGIGKGKYETESNSIDIRMFGGFEVKIGSQMPIRWTTAKAEELFAYLLLNDCSVSKWVLMDRLWPNTETHKAEQSLYTTIFRLKQSFKENNLGFEIQAVKKTYRLISLTELHWDVKELLNSLSFDDEGSMQRAMKLYKGDLLAGKDYFWCYQMRLEMLVIYQKLALKLFHYYFQEKRYREGLDVVESVLRHTPLNDEFIEKLESLLDTKLDKRIVRRISAIIEKVTIEELIYKHDLDSN</sequence>
<dbReference type="EMBL" id="DUTF01000271">
    <property type="protein sequence ID" value="HHY27534.1"/>
    <property type="molecule type" value="Genomic_DNA"/>
</dbReference>
<dbReference type="SMART" id="SM00448">
    <property type="entry name" value="REC"/>
    <property type="match status" value="1"/>
</dbReference>
<comment type="caution">
    <text evidence="6">The sequence shown here is derived from an EMBL/GenBank/DDBJ whole genome shotgun (WGS) entry which is preliminary data.</text>
</comment>
<accession>A0A7C7D6L3</accession>
<dbReference type="AlphaFoldDB" id="A0A7C7D6L3"/>
<evidence type="ECO:0000313" key="6">
    <source>
        <dbReference type="EMBL" id="HHY27534.1"/>
    </source>
</evidence>
<feature type="modified residue" description="4-aspartylphosphate" evidence="4">
    <location>
        <position position="54"/>
    </location>
</feature>
<evidence type="ECO:0000256" key="2">
    <source>
        <dbReference type="ARBA" id="ARBA00023125"/>
    </source>
</evidence>
<dbReference type="PANTHER" id="PTHR35807">
    <property type="entry name" value="TRANSCRIPTIONAL REGULATOR REDD-RELATED"/>
    <property type="match status" value="1"/>
</dbReference>
<organism evidence="6 7">
    <name type="scientific">Desulfitobacterium dehalogenans</name>
    <dbReference type="NCBI Taxonomy" id="36854"/>
    <lineage>
        <taxon>Bacteria</taxon>
        <taxon>Bacillati</taxon>
        <taxon>Bacillota</taxon>
        <taxon>Clostridia</taxon>
        <taxon>Eubacteriales</taxon>
        <taxon>Desulfitobacteriaceae</taxon>
        <taxon>Desulfitobacterium</taxon>
    </lineage>
</organism>
<evidence type="ECO:0000256" key="4">
    <source>
        <dbReference type="PROSITE-ProRule" id="PRU00169"/>
    </source>
</evidence>
<dbReference type="InterPro" id="IPR001789">
    <property type="entry name" value="Sig_transdc_resp-reg_receiver"/>
</dbReference>
<reference evidence="6 7" key="1">
    <citation type="journal article" date="2020" name="Biotechnol. Biofuels">
        <title>New insights from the biogas microbiome by comprehensive genome-resolved metagenomics of nearly 1600 species originating from multiple anaerobic digesters.</title>
        <authorList>
            <person name="Campanaro S."/>
            <person name="Treu L."/>
            <person name="Rodriguez-R L.M."/>
            <person name="Kovalovszki A."/>
            <person name="Ziels R.M."/>
            <person name="Maus I."/>
            <person name="Zhu X."/>
            <person name="Kougias P.G."/>
            <person name="Basile A."/>
            <person name="Luo G."/>
            <person name="Schluter A."/>
            <person name="Konstantinidis K.T."/>
            <person name="Angelidaki I."/>
        </authorList>
    </citation>
    <scope>NUCLEOTIDE SEQUENCE [LARGE SCALE GENOMIC DNA]</scope>
    <source>
        <strain evidence="6">AS05jafATM_4</strain>
    </source>
</reference>
<dbReference type="Proteomes" id="UP000553059">
    <property type="component" value="Unassembled WGS sequence"/>
</dbReference>
<feature type="domain" description="Response regulatory" evidence="5">
    <location>
        <begin position="3"/>
        <end position="117"/>
    </location>
</feature>
<gene>
    <name evidence="6" type="ORF">GX523_12505</name>
</gene>
<dbReference type="GO" id="GO:0006355">
    <property type="term" value="P:regulation of DNA-templated transcription"/>
    <property type="evidence" value="ECO:0007669"/>
    <property type="project" value="InterPro"/>
</dbReference>
<evidence type="ECO:0000259" key="5">
    <source>
        <dbReference type="PROSITE" id="PS50110"/>
    </source>
</evidence>
<keyword evidence="4" id="KW-0597">Phosphoprotein</keyword>
<dbReference type="SUPFAM" id="SSF46894">
    <property type="entry name" value="C-terminal effector domain of the bipartite response regulators"/>
    <property type="match status" value="1"/>
</dbReference>
<evidence type="ECO:0000256" key="1">
    <source>
        <dbReference type="ARBA" id="ARBA00018672"/>
    </source>
</evidence>
<name>A0A7C7D6L3_9FIRM</name>
<evidence type="ECO:0000256" key="3">
    <source>
        <dbReference type="ARBA" id="ARBA00024867"/>
    </source>
</evidence>
<comment type="function">
    <text evidence="3">May play the central regulatory role in sporulation. It may be an element of the effector pathway responsible for the activation of sporulation genes in response to nutritional stress. Spo0A may act in concert with spo0H (a sigma factor) to control the expression of some genes that are critical to the sporulation process.</text>
</comment>
<dbReference type="Gene3D" id="1.10.10.10">
    <property type="entry name" value="Winged helix-like DNA-binding domain superfamily/Winged helix DNA-binding domain"/>
    <property type="match status" value="1"/>
</dbReference>
<dbReference type="InterPro" id="IPR051677">
    <property type="entry name" value="AfsR-DnrI-RedD_regulator"/>
</dbReference>
<evidence type="ECO:0000313" key="7">
    <source>
        <dbReference type="Proteomes" id="UP000553059"/>
    </source>
</evidence>